<feature type="compositionally biased region" description="Low complexity" evidence="1">
    <location>
        <begin position="113"/>
        <end position="129"/>
    </location>
</feature>
<evidence type="ECO:0000256" key="1">
    <source>
        <dbReference type="SAM" id="MobiDB-lite"/>
    </source>
</evidence>
<accession>A0ABN8H4K6</accession>
<dbReference type="InterPro" id="IPR018126">
    <property type="entry name" value="SASP_alpha/beta-type_CS"/>
</dbReference>
<evidence type="ECO:0008006" key="4">
    <source>
        <dbReference type="Google" id="ProtNLM"/>
    </source>
</evidence>
<organism evidence="2 3">
    <name type="scientific">Paenibacillus allorhizoplanae</name>
    <dbReference type="NCBI Taxonomy" id="2905648"/>
    <lineage>
        <taxon>Bacteria</taxon>
        <taxon>Bacillati</taxon>
        <taxon>Bacillota</taxon>
        <taxon>Bacilli</taxon>
        <taxon>Bacillales</taxon>
        <taxon>Paenibacillaceae</taxon>
        <taxon>Paenibacillus</taxon>
    </lineage>
</organism>
<dbReference type="EMBL" id="CAKMMW010000032">
    <property type="protein sequence ID" value="CAH1229014.1"/>
    <property type="molecule type" value="Genomic_DNA"/>
</dbReference>
<dbReference type="InterPro" id="IPR038300">
    <property type="entry name" value="SASP_sf_alpha/beta"/>
</dbReference>
<dbReference type="Gene3D" id="6.10.10.80">
    <property type="entry name" value="Small, acid-soluble spore protein, alpha/beta type-like"/>
    <property type="match status" value="1"/>
</dbReference>
<name>A0ABN8H4K6_9BACL</name>
<proteinExistence type="predicted"/>
<dbReference type="PROSITE" id="PS00304">
    <property type="entry name" value="SASP_1"/>
    <property type="match status" value="1"/>
</dbReference>
<gene>
    <name evidence="2" type="ORF">PAECIP111891_06382</name>
</gene>
<feature type="compositionally biased region" description="Polar residues" evidence="1">
    <location>
        <begin position="60"/>
        <end position="104"/>
    </location>
</feature>
<dbReference type="Proteomes" id="UP000838821">
    <property type="component" value="Unassembled WGS sequence"/>
</dbReference>
<feature type="region of interest" description="Disordered" evidence="1">
    <location>
        <begin position="59"/>
        <end position="129"/>
    </location>
</feature>
<sequence>MSRRRSVMSESFKYELAKDLGFYDVVQREGWSGIRTKDAGNMVKRAIQIAQEHLAKQYVSAPTNAHTPSSNYRQTTASQPAFNGQGHTNYSPSYNSHHQQQMGTANYPPAGYQQSNQQSGQGTQRPYYS</sequence>
<protein>
    <recommendedName>
        <fullName evidence="4">Small, acid-soluble spore protein, alpha/beta type</fullName>
    </recommendedName>
</protein>
<keyword evidence="3" id="KW-1185">Reference proteome</keyword>
<comment type="caution">
    <text evidence="2">The sequence shown here is derived from an EMBL/GenBank/DDBJ whole genome shotgun (WGS) entry which is preliminary data.</text>
</comment>
<evidence type="ECO:0000313" key="3">
    <source>
        <dbReference type="Proteomes" id="UP000838821"/>
    </source>
</evidence>
<reference evidence="2" key="1">
    <citation type="submission" date="2022-01" db="EMBL/GenBank/DDBJ databases">
        <authorList>
            <person name="Criscuolo A."/>
        </authorList>
    </citation>
    <scope>NUCLEOTIDE SEQUENCE</scope>
    <source>
        <strain evidence="2">CIP111891</strain>
    </source>
</reference>
<evidence type="ECO:0000313" key="2">
    <source>
        <dbReference type="EMBL" id="CAH1229014.1"/>
    </source>
</evidence>